<dbReference type="AlphaFoldDB" id="A0AAP0NND9"/>
<dbReference type="Proteomes" id="UP001415857">
    <property type="component" value="Unassembled WGS sequence"/>
</dbReference>
<protein>
    <recommendedName>
        <fullName evidence="1">RRM domain-containing protein</fullName>
    </recommendedName>
</protein>
<gene>
    <name evidence="2" type="ORF">L1049_018066</name>
</gene>
<keyword evidence="3" id="KW-1185">Reference proteome</keyword>
<dbReference type="GO" id="GO:0003723">
    <property type="term" value="F:RNA binding"/>
    <property type="evidence" value="ECO:0007669"/>
    <property type="project" value="InterPro"/>
</dbReference>
<evidence type="ECO:0000313" key="2">
    <source>
        <dbReference type="EMBL" id="KAK9273259.1"/>
    </source>
</evidence>
<dbReference type="CDD" id="cd00590">
    <property type="entry name" value="RRM_SF"/>
    <property type="match status" value="1"/>
</dbReference>
<sequence length="174" mass="19935">MDNQWLRNIFKWYEDIADVFLPWRKRKGSSCWYGFVRFFLEKDANLAILKANGVWCCNRRIFVKRAAFSISNLGPRHDRLKKQAITQVWKRKAPALNCRNVNNSAKGFDAARDYCDASSSSSHESAKECNFEHGFEKSKGDVAVVMDSKDDVASNFRGFPSLLGAEDNHTEKKS</sequence>
<dbReference type="Gene3D" id="3.30.70.330">
    <property type="match status" value="1"/>
</dbReference>
<dbReference type="SUPFAM" id="SSF54928">
    <property type="entry name" value="RNA-binding domain, RBD"/>
    <property type="match status" value="1"/>
</dbReference>
<evidence type="ECO:0000259" key="1">
    <source>
        <dbReference type="Pfam" id="PF00076"/>
    </source>
</evidence>
<name>A0AAP0NND9_LIQFO</name>
<feature type="domain" description="RRM" evidence="1">
    <location>
        <begin position="2"/>
        <end position="61"/>
    </location>
</feature>
<proteinExistence type="predicted"/>
<dbReference type="InterPro" id="IPR000504">
    <property type="entry name" value="RRM_dom"/>
</dbReference>
<comment type="caution">
    <text evidence="2">The sequence shown here is derived from an EMBL/GenBank/DDBJ whole genome shotgun (WGS) entry which is preliminary data.</text>
</comment>
<dbReference type="EMBL" id="JBBPBK010000012">
    <property type="protein sequence ID" value="KAK9273259.1"/>
    <property type="molecule type" value="Genomic_DNA"/>
</dbReference>
<organism evidence="2 3">
    <name type="scientific">Liquidambar formosana</name>
    <name type="common">Formosan gum</name>
    <dbReference type="NCBI Taxonomy" id="63359"/>
    <lineage>
        <taxon>Eukaryota</taxon>
        <taxon>Viridiplantae</taxon>
        <taxon>Streptophyta</taxon>
        <taxon>Embryophyta</taxon>
        <taxon>Tracheophyta</taxon>
        <taxon>Spermatophyta</taxon>
        <taxon>Magnoliopsida</taxon>
        <taxon>eudicotyledons</taxon>
        <taxon>Gunneridae</taxon>
        <taxon>Pentapetalae</taxon>
        <taxon>Saxifragales</taxon>
        <taxon>Altingiaceae</taxon>
        <taxon>Liquidambar</taxon>
    </lineage>
</organism>
<reference evidence="2 3" key="1">
    <citation type="journal article" date="2024" name="Plant J.">
        <title>Genome sequences and population genomics reveal climatic adaptation and genomic divergence between two closely related sweetgum species.</title>
        <authorList>
            <person name="Xu W.Q."/>
            <person name="Ren C.Q."/>
            <person name="Zhang X.Y."/>
            <person name="Comes H.P."/>
            <person name="Liu X.H."/>
            <person name="Li Y.G."/>
            <person name="Kettle C.J."/>
            <person name="Jalonen R."/>
            <person name="Gaisberger H."/>
            <person name="Ma Y.Z."/>
            <person name="Qiu Y.X."/>
        </authorList>
    </citation>
    <scope>NUCLEOTIDE SEQUENCE [LARGE SCALE GENOMIC DNA]</scope>
    <source>
        <strain evidence="2">Hangzhou</strain>
    </source>
</reference>
<dbReference type="Pfam" id="PF00076">
    <property type="entry name" value="RRM_1"/>
    <property type="match status" value="1"/>
</dbReference>
<dbReference type="InterPro" id="IPR012677">
    <property type="entry name" value="Nucleotide-bd_a/b_plait_sf"/>
</dbReference>
<accession>A0AAP0NND9</accession>
<dbReference type="InterPro" id="IPR035979">
    <property type="entry name" value="RBD_domain_sf"/>
</dbReference>
<evidence type="ECO:0000313" key="3">
    <source>
        <dbReference type="Proteomes" id="UP001415857"/>
    </source>
</evidence>